<evidence type="ECO:0000256" key="1">
    <source>
        <dbReference type="SAM" id="MobiDB-lite"/>
    </source>
</evidence>
<sequence>MNPPMRLLGLTSKGPCGAVQKPQGRQAREHGEVENRSCPVEPLKVAAIRGMAKPRPSTKPCLTWNAT</sequence>
<proteinExistence type="predicted"/>
<accession>A0AAV7WIU2</accession>
<dbReference type="Proteomes" id="UP001066276">
    <property type="component" value="Chromosome 1_1"/>
</dbReference>
<comment type="caution">
    <text evidence="2">The sequence shown here is derived from an EMBL/GenBank/DDBJ whole genome shotgun (WGS) entry which is preliminary data.</text>
</comment>
<gene>
    <name evidence="2" type="ORF">NDU88_001608</name>
</gene>
<organism evidence="2 3">
    <name type="scientific">Pleurodeles waltl</name>
    <name type="common">Iberian ribbed newt</name>
    <dbReference type="NCBI Taxonomy" id="8319"/>
    <lineage>
        <taxon>Eukaryota</taxon>
        <taxon>Metazoa</taxon>
        <taxon>Chordata</taxon>
        <taxon>Craniata</taxon>
        <taxon>Vertebrata</taxon>
        <taxon>Euteleostomi</taxon>
        <taxon>Amphibia</taxon>
        <taxon>Batrachia</taxon>
        <taxon>Caudata</taxon>
        <taxon>Salamandroidea</taxon>
        <taxon>Salamandridae</taxon>
        <taxon>Pleurodelinae</taxon>
        <taxon>Pleurodeles</taxon>
    </lineage>
</organism>
<name>A0AAV7WIU2_PLEWA</name>
<feature type="region of interest" description="Disordered" evidence="1">
    <location>
        <begin position="1"/>
        <end position="35"/>
    </location>
</feature>
<evidence type="ECO:0000313" key="3">
    <source>
        <dbReference type="Proteomes" id="UP001066276"/>
    </source>
</evidence>
<dbReference type="EMBL" id="JANPWB010000001">
    <property type="protein sequence ID" value="KAJ1213979.1"/>
    <property type="molecule type" value="Genomic_DNA"/>
</dbReference>
<keyword evidence="3" id="KW-1185">Reference proteome</keyword>
<reference evidence="2" key="1">
    <citation type="journal article" date="2022" name="bioRxiv">
        <title>Sequencing and chromosome-scale assembly of the giantPleurodeles waltlgenome.</title>
        <authorList>
            <person name="Brown T."/>
            <person name="Elewa A."/>
            <person name="Iarovenko S."/>
            <person name="Subramanian E."/>
            <person name="Araus A.J."/>
            <person name="Petzold A."/>
            <person name="Susuki M."/>
            <person name="Suzuki K.-i.T."/>
            <person name="Hayashi T."/>
            <person name="Toyoda A."/>
            <person name="Oliveira C."/>
            <person name="Osipova E."/>
            <person name="Leigh N.D."/>
            <person name="Simon A."/>
            <person name="Yun M.H."/>
        </authorList>
    </citation>
    <scope>NUCLEOTIDE SEQUENCE</scope>
    <source>
        <strain evidence="2">20211129_DDA</strain>
        <tissue evidence="2">Liver</tissue>
    </source>
</reference>
<evidence type="ECO:0000313" key="2">
    <source>
        <dbReference type="EMBL" id="KAJ1213979.1"/>
    </source>
</evidence>
<feature type="compositionally biased region" description="Basic and acidic residues" evidence="1">
    <location>
        <begin position="26"/>
        <end position="35"/>
    </location>
</feature>
<protein>
    <submittedName>
        <fullName evidence="2">Uncharacterized protein</fullName>
    </submittedName>
</protein>
<dbReference type="AlphaFoldDB" id="A0AAV7WIU2"/>